<dbReference type="InterPro" id="IPR009091">
    <property type="entry name" value="RCC1/BLIP-II"/>
</dbReference>
<proteinExistence type="predicted"/>
<dbReference type="SUPFAM" id="SSF50985">
    <property type="entry name" value="RCC1/BLIP-II"/>
    <property type="match status" value="1"/>
</dbReference>
<dbReference type="PROSITE" id="PS00626">
    <property type="entry name" value="RCC1_2"/>
    <property type="match status" value="1"/>
</dbReference>
<protein>
    <submittedName>
        <fullName evidence="2">Uncharacterized protein</fullName>
    </submittedName>
</protein>
<dbReference type="PANTHER" id="PTHR47563">
    <property type="entry name" value="PROTEIN FMP25, MITOCHONDRIAL"/>
    <property type="match status" value="1"/>
</dbReference>
<feature type="repeat" description="RCC1" evidence="1">
    <location>
        <begin position="212"/>
        <end position="256"/>
    </location>
</feature>
<dbReference type="InterPro" id="IPR000408">
    <property type="entry name" value="Reg_chr_condens"/>
</dbReference>
<reference evidence="2 3" key="1">
    <citation type="submission" date="2020-01" db="EMBL/GenBank/DDBJ databases">
        <authorList>
            <person name="Gupta K D."/>
        </authorList>
    </citation>
    <scope>NUCLEOTIDE SEQUENCE [LARGE SCALE GENOMIC DNA]</scope>
</reference>
<dbReference type="Pfam" id="PF00415">
    <property type="entry name" value="RCC1"/>
    <property type="match status" value="1"/>
</dbReference>
<evidence type="ECO:0000313" key="2">
    <source>
        <dbReference type="EMBL" id="CAA7265419.1"/>
    </source>
</evidence>
<dbReference type="OrthoDB" id="10256179at2759"/>
<dbReference type="GO" id="GO:0005743">
    <property type="term" value="C:mitochondrial inner membrane"/>
    <property type="evidence" value="ECO:0007669"/>
    <property type="project" value="TreeGrafter"/>
</dbReference>
<dbReference type="Gene3D" id="2.130.10.30">
    <property type="entry name" value="Regulator of chromosome condensation 1/beta-lactamase-inhibitor protein II"/>
    <property type="match status" value="1"/>
</dbReference>
<feature type="repeat" description="RCC1" evidence="1">
    <location>
        <begin position="372"/>
        <end position="432"/>
    </location>
</feature>
<keyword evidence="3" id="KW-1185">Reference proteome</keyword>
<comment type="caution">
    <text evidence="2">The sequence shown here is derived from an EMBL/GenBank/DDBJ whole genome shotgun (WGS) entry which is preliminary data.</text>
</comment>
<accession>A0A8S0VS04</accession>
<organism evidence="2 3">
    <name type="scientific">Cyclocybe aegerita</name>
    <name type="common">Black poplar mushroom</name>
    <name type="synonym">Agrocybe aegerita</name>
    <dbReference type="NCBI Taxonomy" id="1973307"/>
    <lineage>
        <taxon>Eukaryota</taxon>
        <taxon>Fungi</taxon>
        <taxon>Dikarya</taxon>
        <taxon>Basidiomycota</taxon>
        <taxon>Agaricomycotina</taxon>
        <taxon>Agaricomycetes</taxon>
        <taxon>Agaricomycetidae</taxon>
        <taxon>Agaricales</taxon>
        <taxon>Agaricineae</taxon>
        <taxon>Bolbitiaceae</taxon>
        <taxon>Cyclocybe</taxon>
    </lineage>
</organism>
<dbReference type="PROSITE" id="PS50012">
    <property type="entry name" value="RCC1_3"/>
    <property type="match status" value="2"/>
</dbReference>
<dbReference type="InterPro" id="IPR053245">
    <property type="entry name" value="MitoProcess-Associated"/>
</dbReference>
<dbReference type="AlphaFoldDB" id="A0A8S0VS04"/>
<evidence type="ECO:0000313" key="3">
    <source>
        <dbReference type="Proteomes" id="UP000467700"/>
    </source>
</evidence>
<dbReference type="Proteomes" id="UP000467700">
    <property type="component" value="Unassembled WGS sequence"/>
</dbReference>
<evidence type="ECO:0000256" key="1">
    <source>
        <dbReference type="PROSITE-ProRule" id="PRU00235"/>
    </source>
</evidence>
<dbReference type="EMBL" id="CACVBS010000048">
    <property type="protein sequence ID" value="CAA7265419.1"/>
    <property type="molecule type" value="Genomic_DNA"/>
</dbReference>
<dbReference type="PANTHER" id="PTHR47563:SF1">
    <property type="entry name" value="PROTEIN FMP25, MITOCHONDRIAL"/>
    <property type="match status" value="1"/>
</dbReference>
<sequence>MFRRAANTFGPHVRCLHAHAAGAARAATRGNRRAVTAASILLGGSALWYTDRQYVHSDAIQIVEAGDRLKPKPTPLDKPKDPDALYSLVWGSNSQGTISPDKPSDDPLRTPAVVQWLNGVALRDLQLHQTHAACIDARGDVYQWGEGFFGKDGGSHAPKLTLREKNIVQLQLTDHKLYALSASGKVYVLATDITKQELPTGAPTPSSDGWWGTGWFWGEDETVDFAEVHPSEKLARRESFVSIAAGKNHLLALTSKGRVFAHPINKLANYYGQLGFRKFSIPDPATPSHINHHRDAHLHVELIPKSLADPFIDSSRAPRAAPTAFTSDNLTAVDDKNIRFCTHLFEIPVLRGVEAAQIAAGSKSSFVRTPTGRVLAWGANEHGQLGLGTEVVLDTITVPTEVVLWRLTPNTTRSTCLSVTAGGDLTAYTVERDAGTGPALTDVLMSGNGQYGGLGNSTYSNSQGAPVRVKAVSGLTQYNDRTRALEPIQPEELSISPTGHVLLALNSAENTGVGGRDVMVWGKNYESELGNGKKGSLPTPATLEGPDGQRLMLMRKKAKEVKDLSGRTWKRGVNVEQRVVAGYENSVVYWKIAD</sequence>
<name>A0A8S0VS04_CYCAE</name>
<dbReference type="GO" id="GO:0034551">
    <property type="term" value="P:mitochondrial respiratory chain complex III assembly"/>
    <property type="evidence" value="ECO:0007669"/>
    <property type="project" value="TreeGrafter"/>
</dbReference>
<gene>
    <name evidence="2" type="ORF">AAE3_LOCUS7529</name>
</gene>